<organism evidence="2 3">
    <name type="scientific">Helianthus annuus</name>
    <name type="common">Common sunflower</name>
    <dbReference type="NCBI Taxonomy" id="4232"/>
    <lineage>
        <taxon>Eukaryota</taxon>
        <taxon>Viridiplantae</taxon>
        <taxon>Streptophyta</taxon>
        <taxon>Embryophyta</taxon>
        <taxon>Tracheophyta</taxon>
        <taxon>Spermatophyta</taxon>
        <taxon>Magnoliopsida</taxon>
        <taxon>eudicotyledons</taxon>
        <taxon>Gunneridae</taxon>
        <taxon>Pentapetalae</taxon>
        <taxon>asterids</taxon>
        <taxon>campanulids</taxon>
        <taxon>Asterales</taxon>
        <taxon>Asteraceae</taxon>
        <taxon>Asteroideae</taxon>
        <taxon>Heliantheae alliance</taxon>
        <taxon>Heliantheae</taxon>
        <taxon>Helianthus</taxon>
    </lineage>
</organism>
<proteinExistence type="predicted"/>
<evidence type="ECO:0000256" key="1">
    <source>
        <dbReference type="SAM" id="MobiDB-lite"/>
    </source>
</evidence>
<dbReference type="Gramene" id="mRNA:HanXRQr2_Chr10g0459191">
    <property type="protein sequence ID" value="CDS:HanXRQr2_Chr10g0459191.1"/>
    <property type="gene ID" value="HanXRQr2_Chr10g0459191"/>
</dbReference>
<evidence type="ECO:0000313" key="2">
    <source>
        <dbReference type="EMBL" id="KAF5788001.1"/>
    </source>
</evidence>
<evidence type="ECO:0000313" key="3">
    <source>
        <dbReference type="Proteomes" id="UP000215914"/>
    </source>
</evidence>
<protein>
    <submittedName>
        <fullName evidence="2">Uncharacterized protein</fullName>
    </submittedName>
</protein>
<accession>A0A9K3N5F6</accession>
<keyword evidence="3" id="KW-1185">Reference proteome</keyword>
<dbReference type="Proteomes" id="UP000215914">
    <property type="component" value="Unassembled WGS sequence"/>
</dbReference>
<gene>
    <name evidence="2" type="ORF">HanXRQr2_Chr10g0459191</name>
</gene>
<reference evidence="2" key="2">
    <citation type="submission" date="2020-06" db="EMBL/GenBank/DDBJ databases">
        <title>Helianthus annuus Genome sequencing and assembly Release 2.</title>
        <authorList>
            <person name="Gouzy J."/>
            <person name="Langlade N."/>
            <person name="Munos S."/>
        </authorList>
    </citation>
    <scope>NUCLEOTIDE SEQUENCE</scope>
    <source>
        <tissue evidence="2">Leaves</tissue>
    </source>
</reference>
<dbReference type="EMBL" id="MNCJ02000325">
    <property type="protein sequence ID" value="KAF5788001.1"/>
    <property type="molecule type" value="Genomic_DNA"/>
</dbReference>
<name>A0A9K3N5F6_HELAN</name>
<reference evidence="2" key="1">
    <citation type="journal article" date="2017" name="Nature">
        <title>The sunflower genome provides insights into oil metabolism, flowering and Asterid evolution.</title>
        <authorList>
            <person name="Badouin H."/>
            <person name="Gouzy J."/>
            <person name="Grassa C.J."/>
            <person name="Murat F."/>
            <person name="Staton S.E."/>
            <person name="Cottret L."/>
            <person name="Lelandais-Briere C."/>
            <person name="Owens G.L."/>
            <person name="Carrere S."/>
            <person name="Mayjonade B."/>
            <person name="Legrand L."/>
            <person name="Gill N."/>
            <person name="Kane N.C."/>
            <person name="Bowers J.E."/>
            <person name="Hubner S."/>
            <person name="Bellec A."/>
            <person name="Berard A."/>
            <person name="Berges H."/>
            <person name="Blanchet N."/>
            <person name="Boniface M.C."/>
            <person name="Brunel D."/>
            <person name="Catrice O."/>
            <person name="Chaidir N."/>
            <person name="Claudel C."/>
            <person name="Donnadieu C."/>
            <person name="Faraut T."/>
            <person name="Fievet G."/>
            <person name="Helmstetter N."/>
            <person name="King M."/>
            <person name="Knapp S.J."/>
            <person name="Lai Z."/>
            <person name="Le Paslier M.C."/>
            <person name="Lippi Y."/>
            <person name="Lorenzon L."/>
            <person name="Mandel J.R."/>
            <person name="Marage G."/>
            <person name="Marchand G."/>
            <person name="Marquand E."/>
            <person name="Bret-Mestries E."/>
            <person name="Morien E."/>
            <person name="Nambeesan S."/>
            <person name="Nguyen T."/>
            <person name="Pegot-Espagnet P."/>
            <person name="Pouilly N."/>
            <person name="Raftis F."/>
            <person name="Sallet E."/>
            <person name="Schiex T."/>
            <person name="Thomas J."/>
            <person name="Vandecasteele C."/>
            <person name="Vares D."/>
            <person name="Vear F."/>
            <person name="Vautrin S."/>
            <person name="Crespi M."/>
            <person name="Mangin B."/>
            <person name="Burke J.M."/>
            <person name="Salse J."/>
            <person name="Munos S."/>
            <person name="Vincourt P."/>
            <person name="Rieseberg L.H."/>
            <person name="Langlade N.B."/>
        </authorList>
    </citation>
    <scope>NUCLEOTIDE SEQUENCE</scope>
    <source>
        <tissue evidence="2">Leaves</tissue>
    </source>
</reference>
<dbReference type="AlphaFoldDB" id="A0A9K3N5F6"/>
<feature type="region of interest" description="Disordered" evidence="1">
    <location>
        <begin position="1"/>
        <end position="29"/>
    </location>
</feature>
<sequence>MAPIKRRGQLSHDLHLSADDRRDNKADNNDTWLQSRCASTDEHLEATKQSRPARQRAYSLLSVSGPRPISPQPLYTSPAINRDLTSQVKHSILSALTLYYLITLKAIAYSHAGARLRGKPPHSPLNE</sequence>
<comment type="caution">
    <text evidence="2">The sequence shown here is derived from an EMBL/GenBank/DDBJ whole genome shotgun (WGS) entry which is preliminary data.</text>
</comment>
<feature type="compositionally biased region" description="Basic and acidic residues" evidence="1">
    <location>
        <begin position="10"/>
        <end position="28"/>
    </location>
</feature>